<comment type="caution">
    <text evidence="12">The sequence shown here is derived from an EMBL/GenBank/DDBJ whole genome shotgun (WGS) entry which is preliminary data.</text>
</comment>
<dbReference type="PANTHER" id="PTHR21738:SF0">
    <property type="entry name" value="RIBOSOMAL RNA PROCESSING PROTEIN 36 HOMOLOG"/>
    <property type="match status" value="1"/>
</dbReference>
<accession>A0A9P6WFY5</accession>
<feature type="compositionally biased region" description="Acidic residues" evidence="11">
    <location>
        <begin position="64"/>
        <end position="74"/>
    </location>
</feature>
<dbReference type="InterPro" id="IPR009292">
    <property type="entry name" value="RRP36"/>
</dbReference>
<keyword evidence="13" id="KW-1185">Reference proteome</keyword>
<comment type="subcellular location">
    <subcellularLocation>
        <location evidence="1 9">Nucleus</location>
        <location evidence="1 9">Nucleolus</location>
    </subcellularLocation>
</comment>
<feature type="compositionally biased region" description="Low complexity" evidence="11">
    <location>
        <begin position="20"/>
        <end position="32"/>
    </location>
</feature>
<dbReference type="Proteomes" id="UP000697127">
    <property type="component" value="Unassembled WGS sequence"/>
</dbReference>
<dbReference type="GO" id="GO:0000462">
    <property type="term" value="P:maturation of SSU-rRNA from tricistronic rRNA transcript (SSU-rRNA, 5.8S rRNA, LSU-rRNA)"/>
    <property type="evidence" value="ECO:0007669"/>
    <property type="project" value="TreeGrafter"/>
</dbReference>
<dbReference type="GO" id="GO:0030686">
    <property type="term" value="C:90S preribosome"/>
    <property type="evidence" value="ECO:0007669"/>
    <property type="project" value="TreeGrafter"/>
</dbReference>
<evidence type="ECO:0000313" key="13">
    <source>
        <dbReference type="Proteomes" id="UP000697127"/>
    </source>
</evidence>
<dbReference type="PANTHER" id="PTHR21738">
    <property type="entry name" value="RIBOSOMAL RNA PROCESSING PROTEIN 36 HOMOLOG"/>
    <property type="match status" value="1"/>
</dbReference>
<feature type="coiled-coil region" evidence="10">
    <location>
        <begin position="185"/>
        <end position="225"/>
    </location>
</feature>
<evidence type="ECO:0000256" key="10">
    <source>
        <dbReference type="SAM" id="Coils"/>
    </source>
</evidence>
<sequence>MAGYRGGFKGNSNSKRGGFSSKKFNNRSNNNKNLKKNDNEFDREIDSEDEGPEEEGIGRFNNNEDSEDEDDFFSDDNSNNNNNKQKQQQSKKKNKHAPKETKINHRPVSVVRDIPGLVVRNRDSNLDSFNNRDIRFDTALGKSIDYEIVRKQYSFLDEYRETEIKEMEKILKDKKLLNRLDENQINDLKYKLQSTRSKLESLKKKDREKQALKDYIKENKNSNNNKFLTRAEKRKVLLVDRFEHMNSKQKTKSIERKRKRKLGKEMRALEFGRN</sequence>
<evidence type="ECO:0000256" key="9">
    <source>
        <dbReference type="RuleBase" id="RU368027"/>
    </source>
</evidence>
<proteinExistence type="inferred from homology"/>
<dbReference type="OrthoDB" id="448446at2759"/>
<feature type="compositionally biased region" description="Basic and acidic residues" evidence="11">
    <location>
        <begin position="35"/>
        <end position="44"/>
    </location>
</feature>
<dbReference type="Pfam" id="PF06102">
    <property type="entry name" value="RRP36"/>
    <property type="match status" value="1"/>
</dbReference>
<gene>
    <name evidence="12" type="primary">RRP36</name>
    <name evidence="12" type="ORF">C6P40_003996</name>
</gene>
<feature type="region of interest" description="Disordered" evidence="11">
    <location>
        <begin position="1"/>
        <end position="104"/>
    </location>
</feature>
<protein>
    <recommendedName>
        <fullName evidence="9">rRNA biogenesis protein RRP36</fullName>
    </recommendedName>
</protein>
<evidence type="ECO:0000313" key="12">
    <source>
        <dbReference type="EMBL" id="KAG0686469.1"/>
    </source>
</evidence>
<evidence type="ECO:0000256" key="5">
    <source>
        <dbReference type="ARBA" id="ARBA00023054"/>
    </source>
</evidence>
<evidence type="ECO:0000256" key="4">
    <source>
        <dbReference type="ARBA" id="ARBA00022552"/>
    </source>
</evidence>
<dbReference type="EMBL" id="PUHW01000493">
    <property type="protein sequence ID" value="KAG0686469.1"/>
    <property type="molecule type" value="Genomic_DNA"/>
</dbReference>
<name>A0A9P6WFY5_9ASCO</name>
<keyword evidence="3 9" id="KW-0690">Ribosome biogenesis</keyword>
<evidence type="ECO:0000256" key="8">
    <source>
        <dbReference type="ARBA" id="ARBA00025053"/>
    </source>
</evidence>
<comment type="function">
    <text evidence="8 9">Component of the 90S pre-ribosome involved in the maturation of rRNAs. Required for early cleavages of the pre-RNAs in the 40S ribosomal subunit maturation pathway.</text>
</comment>
<feature type="compositionally biased region" description="Low complexity" evidence="11">
    <location>
        <begin position="75"/>
        <end position="88"/>
    </location>
</feature>
<comment type="subunit">
    <text evidence="9">Associates with 90S and pre-40S pre-ribosomal particles.</text>
</comment>
<feature type="compositionally biased region" description="Acidic residues" evidence="11">
    <location>
        <begin position="45"/>
        <end position="55"/>
    </location>
</feature>
<keyword evidence="6 9" id="KW-0539">Nucleus</keyword>
<dbReference type="AlphaFoldDB" id="A0A9P6WFY5"/>
<dbReference type="GO" id="GO:0005730">
    <property type="term" value="C:nucleolus"/>
    <property type="evidence" value="ECO:0007669"/>
    <property type="project" value="UniProtKB-SubCell"/>
</dbReference>
<evidence type="ECO:0000256" key="11">
    <source>
        <dbReference type="SAM" id="MobiDB-lite"/>
    </source>
</evidence>
<keyword evidence="4 9" id="KW-0698">rRNA processing</keyword>
<reference evidence="12" key="1">
    <citation type="submission" date="2020-11" db="EMBL/GenBank/DDBJ databases">
        <title>Kefir isolates.</title>
        <authorList>
            <person name="Marcisauskas S."/>
            <person name="Kim Y."/>
            <person name="Blasche S."/>
        </authorList>
    </citation>
    <scope>NUCLEOTIDE SEQUENCE</scope>
    <source>
        <strain evidence="12">Olga-1</strain>
    </source>
</reference>
<evidence type="ECO:0000256" key="2">
    <source>
        <dbReference type="ARBA" id="ARBA00009418"/>
    </source>
</evidence>
<keyword evidence="7 9" id="KW-0687">Ribonucleoprotein</keyword>
<organism evidence="12 13">
    <name type="scientific">Pichia californica</name>
    <dbReference type="NCBI Taxonomy" id="460514"/>
    <lineage>
        <taxon>Eukaryota</taxon>
        <taxon>Fungi</taxon>
        <taxon>Dikarya</taxon>
        <taxon>Ascomycota</taxon>
        <taxon>Saccharomycotina</taxon>
        <taxon>Pichiomycetes</taxon>
        <taxon>Pichiales</taxon>
        <taxon>Pichiaceae</taxon>
        <taxon>Pichia</taxon>
    </lineage>
</organism>
<comment type="similarity">
    <text evidence="2 9">Belongs to the RRP36 family.</text>
</comment>
<evidence type="ECO:0000256" key="6">
    <source>
        <dbReference type="ARBA" id="ARBA00023242"/>
    </source>
</evidence>
<evidence type="ECO:0000256" key="7">
    <source>
        <dbReference type="ARBA" id="ARBA00023274"/>
    </source>
</evidence>
<evidence type="ECO:0000256" key="3">
    <source>
        <dbReference type="ARBA" id="ARBA00022517"/>
    </source>
</evidence>
<evidence type="ECO:0000256" key="1">
    <source>
        <dbReference type="ARBA" id="ARBA00004604"/>
    </source>
</evidence>
<keyword evidence="5 10" id="KW-0175">Coiled coil</keyword>